<accession>A0AAV5LTC6</accession>
<sequence length="101" mass="11745">MKVSKKGGRLLQRQRKKGRQGKWVFCLEVVREKEGQWVRGFYVSDLLWKKVGKKEEEQGIVGCFREQETKKHGKQRGGENLQILYFRGSKELGASGFAKEK</sequence>
<evidence type="ECO:0000313" key="2">
    <source>
        <dbReference type="EMBL" id="GKV39732.1"/>
    </source>
</evidence>
<name>A0AAV5LTC6_9ROSI</name>
<protein>
    <submittedName>
        <fullName evidence="2">Uncharacterized protein</fullName>
    </submittedName>
</protein>
<comment type="caution">
    <text evidence="2">The sequence shown here is derived from an EMBL/GenBank/DDBJ whole genome shotgun (WGS) entry which is preliminary data.</text>
</comment>
<feature type="region of interest" description="Disordered" evidence="1">
    <location>
        <begin position="1"/>
        <end position="20"/>
    </location>
</feature>
<evidence type="ECO:0000256" key="1">
    <source>
        <dbReference type="SAM" id="MobiDB-lite"/>
    </source>
</evidence>
<dbReference type="EMBL" id="BPVZ01000136">
    <property type="protein sequence ID" value="GKV39732.1"/>
    <property type="molecule type" value="Genomic_DNA"/>
</dbReference>
<keyword evidence="3" id="KW-1185">Reference proteome</keyword>
<evidence type="ECO:0000313" key="3">
    <source>
        <dbReference type="Proteomes" id="UP001054252"/>
    </source>
</evidence>
<organism evidence="2 3">
    <name type="scientific">Rubroshorea leprosula</name>
    <dbReference type="NCBI Taxonomy" id="152421"/>
    <lineage>
        <taxon>Eukaryota</taxon>
        <taxon>Viridiplantae</taxon>
        <taxon>Streptophyta</taxon>
        <taxon>Embryophyta</taxon>
        <taxon>Tracheophyta</taxon>
        <taxon>Spermatophyta</taxon>
        <taxon>Magnoliopsida</taxon>
        <taxon>eudicotyledons</taxon>
        <taxon>Gunneridae</taxon>
        <taxon>Pentapetalae</taxon>
        <taxon>rosids</taxon>
        <taxon>malvids</taxon>
        <taxon>Malvales</taxon>
        <taxon>Dipterocarpaceae</taxon>
        <taxon>Rubroshorea</taxon>
    </lineage>
</organism>
<dbReference type="Proteomes" id="UP001054252">
    <property type="component" value="Unassembled WGS sequence"/>
</dbReference>
<gene>
    <name evidence="2" type="ORF">SLEP1_g47458</name>
</gene>
<dbReference type="AlphaFoldDB" id="A0AAV5LTC6"/>
<proteinExistence type="predicted"/>
<reference evidence="2 3" key="1">
    <citation type="journal article" date="2021" name="Commun. Biol.">
        <title>The genome of Shorea leprosula (Dipterocarpaceae) highlights the ecological relevance of drought in aseasonal tropical rainforests.</title>
        <authorList>
            <person name="Ng K.K.S."/>
            <person name="Kobayashi M.J."/>
            <person name="Fawcett J.A."/>
            <person name="Hatakeyama M."/>
            <person name="Paape T."/>
            <person name="Ng C.H."/>
            <person name="Ang C.C."/>
            <person name="Tnah L.H."/>
            <person name="Lee C.T."/>
            <person name="Nishiyama T."/>
            <person name="Sese J."/>
            <person name="O'Brien M.J."/>
            <person name="Copetti D."/>
            <person name="Mohd Noor M.I."/>
            <person name="Ong R.C."/>
            <person name="Putra M."/>
            <person name="Sireger I.Z."/>
            <person name="Indrioko S."/>
            <person name="Kosugi Y."/>
            <person name="Izuno A."/>
            <person name="Isagi Y."/>
            <person name="Lee S.L."/>
            <person name="Shimizu K.K."/>
        </authorList>
    </citation>
    <scope>NUCLEOTIDE SEQUENCE [LARGE SCALE GENOMIC DNA]</scope>
    <source>
        <strain evidence="2">214</strain>
    </source>
</reference>